<dbReference type="AlphaFoldDB" id="A0A2N3YN17"/>
<accession>A0A2N3YN17</accession>
<dbReference type="InterPro" id="IPR016181">
    <property type="entry name" value="Acyl_CoA_acyltransferase"/>
</dbReference>
<dbReference type="Gene3D" id="3.40.630.30">
    <property type="match status" value="1"/>
</dbReference>
<name>A0A2N3YN17_9MICO</name>
<dbReference type="Proteomes" id="UP000233781">
    <property type="component" value="Unassembled WGS sequence"/>
</dbReference>
<dbReference type="CDD" id="cd04301">
    <property type="entry name" value="NAT_SF"/>
    <property type="match status" value="1"/>
</dbReference>
<evidence type="ECO:0000313" key="5">
    <source>
        <dbReference type="Proteomes" id="UP000233781"/>
    </source>
</evidence>
<evidence type="ECO:0000256" key="1">
    <source>
        <dbReference type="ARBA" id="ARBA00022679"/>
    </source>
</evidence>
<reference evidence="4 5" key="1">
    <citation type="submission" date="2017-12" db="EMBL/GenBank/DDBJ databases">
        <title>Sequencing the genomes of 1000 Actinobacteria strains.</title>
        <authorList>
            <person name="Klenk H.-P."/>
        </authorList>
    </citation>
    <scope>NUCLEOTIDE SEQUENCE [LARGE SCALE GENOMIC DNA]</scope>
    <source>
        <strain evidence="4 5">DSM 12806</strain>
    </source>
</reference>
<comment type="caution">
    <text evidence="4">The sequence shown here is derived from an EMBL/GenBank/DDBJ whole genome shotgun (WGS) entry which is preliminary data.</text>
</comment>
<feature type="domain" description="N-acetyltransferase" evidence="3">
    <location>
        <begin position="18"/>
        <end position="172"/>
    </location>
</feature>
<dbReference type="EMBL" id="PJNE01000001">
    <property type="protein sequence ID" value="PKW28199.1"/>
    <property type="molecule type" value="Genomic_DNA"/>
</dbReference>
<dbReference type="InterPro" id="IPR000182">
    <property type="entry name" value="GNAT_dom"/>
</dbReference>
<dbReference type="InterPro" id="IPR050832">
    <property type="entry name" value="Bact_Acetyltransf"/>
</dbReference>
<keyword evidence="2" id="KW-0012">Acyltransferase</keyword>
<proteinExistence type="predicted"/>
<keyword evidence="1 4" id="KW-0808">Transferase</keyword>
<dbReference type="GO" id="GO:0016747">
    <property type="term" value="F:acyltransferase activity, transferring groups other than amino-acyl groups"/>
    <property type="evidence" value="ECO:0007669"/>
    <property type="project" value="InterPro"/>
</dbReference>
<dbReference type="PANTHER" id="PTHR43877:SF2">
    <property type="entry name" value="AMINOALKYLPHOSPHONATE N-ACETYLTRANSFERASE-RELATED"/>
    <property type="match status" value="1"/>
</dbReference>
<dbReference type="PANTHER" id="PTHR43877">
    <property type="entry name" value="AMINOALKYLPHOSPHONATE N-ACETYLTRANSFERASE-RELATED-RELATED"/>
    <property type="match status" value="1"/>
</dbReference>
<evidence type="ECO:0000313" key="4">
    <source>
        <dbReference type="EMBL" id="PKW28199.1"/>
    </source>
</evidence>
<organism evidence="4 5">
    <name type="scientific">Phycicoccus duodecadis</name>
    <dbReference type="NCBI Taxonomy" id="173053"/>
    <lineage>
        <taxon>Bacteria</taxon>
        <taxon>Bacillati</taxon>
        <taxon>Actinomycetota</taxon>
        <taxon>Actinomycetes</taxon>
        <taxon>Micrococcales</taxon>
        <taxon>Intrasporangiaceae</taxon>
        <taxon>Phycicoccus</taxon>
    </lineage>
</organism>
<feature type="domain" description="N-acetyltransferase" evidence="3">
    <location>
        <begin position="169"/>
        <end position="320"/>
    </location>
</feature>
<evidence type="ECO:0000256" key="2">
    <source>
        <dbReference type="ARBA" id="ARBA00023315"/>
    </source>
</evidence>
<dbReference type="SUPFAM" id="SSF55729">
    <property type="entry name" value="Acyl-CoA N-acyltransferases (Nat)"/>
    <property type="match status" value="2"/>
</dbReference>
<dbReference type="Pfam" id="PF00583">
    <property type="entry name" value="Acetyltransf_1"/>
    <property type="match status" value="1"/>
</dbReference>
<gene>
    <name evidence="4" type="ORF">ATL31_3057</name>
</gene>
<keyword evidence="5" id="KW-1185">Reference proteome</keyword>
<protein>
    <submittedName>
        <fullName evidence="4">Acetyltransferase (GNAT) family protein</fullName>
    </submittedName>
</protein>
<sequence>MRVSDPTHALSDALPAGYTARPLGLADLDAAYAVYAAAQVADSGMVALERADIEADWSRPSMDLAHDTVGVLDAAGVLVGAVEVARRGTRAEAAVTRAARGLGVGTWLAGWAERRSAAVGAASVGQTVPRGSAGQRLLEGRGYRPGWTSWVLELPEGAEITDRALPVGYSVRMAETSRDLEGAYEVIQTAFAEWSDRTGETFDEWAAGTVRRPGFEPWNLRVVVVQDAVVGACFTVVDERGCGFIGQVAVAREHRGRGLAQALLADGFRGAREHGAVRSELSTDSRTGALGLYQRVGMRVAATWVHLVHDHEAADGPSPA</sequence>
<dbReference type="PROSITE" id="PS51186">
    <property type="entry name" value="GNAT"/>
    <property type="match status" value="2"/>
</dbReference>
<evidence type="ECO:0000259" key="3">
    <source>
        <dbReference type="PROSITE" id="PS51186"/>
    </source>
</evidence>